<dbReference type="EMBL" id="AMCI01005963">
    <property type="protein sequence ID" value="EJW95159.1"/>
    <property type="molecule type" value="Genomic_DNA"/>
</dbReference>
<evidence type="ECO:0000313" key="1">
    <source>
        <dbReference type="EMBL" id="EJW95159.1"/>
    </source>
</evidence>
<name>J9G6N8_9ZZZZ</name>
<dbReference type="AlphaFoldDB" id="J9G6N8"/>
<reference evidence="1" key="1">
    <citation type="journal article" date="2012" name="PLoS ONE">
        <title>Gene sets for utilization of primary and secondary nutrition supplies in the distal gut of endangered iberian lynx.</title>
        <authorList>
            <person name="Alcaide M."/>
            <person name="Messina E."/>
            <person name="Richter M."/>
            <person name="Bargiela R."/>
            <person name="Peplies J."/>
            <person name="Huws S.A."/>
            <person name="Newbold C.J."/>
            <person name="Golyshin P.N."/>
            <person name="Simon M.A."/>
            <person name="Lopez G."/>
            <person name="Yakimov M.M."/>
            <person name="Ferrer M."/>
        </authorList>
    </citation>
    <scope>NUCLEOTIDE SEQUENCE</scope>
</reference>
<feature type="non-terminal residue" evidence="1">
    <location>
        <position position="1"/>
    </location>
</feature>
<comment type="caution">
    <text evidence="1">The sequence shown here is derived from an EMBL/GenBank/DDBJ whole genome shotgun (WGS) entry which is preliminary data.</text>
</comment>
<organism evidence="1">
    <name type="scientific">gut metagenome</name>
    <dbReference type="NCBI Taxonomy" id="749906"/>
    <lineage>
        <taxon>unclassified sequences</taxon>
        <taxon>metagenomes</taxon>
        <taxon>organismal metagenomes</taxon>
    </lineage>
</organism>
<gene>
    <name evidence="1" type="ORF">EVA_16734</name>
</gene>
<protein>
    <submittedName>
        <fullName evidence="1">Uncharacterized protein</fullName>
    </submittedName>
</protein>
<sequence length="19" mass="2145">LLALEITIIKNKKFESING</sequence>
<proteinExistence type="predicted"/>
<accession>J9G6N8</accession>